<comment type="caution">
    <text evidence="1">The sequence shown here is derived from an EMBL/GenBank/DDBJ whole genome shotgun (WGS) entry which is preliminary data.</text>
</comment>
<evidence type="ECO:0000313" key="4">
    <source>
        <dbReference type="Proteomes" id="UP000188946"/>
    </source>
</evidence>
<proteinExistence type="predicted"/>
<dbReference type="InterPro" id="IPR001451">
    <property type="entry name" value="Hexapep"/>
</dbReference>
<evidence type="ECO:0000313" key="2">
    <source>
        <dbReference type="EMBL" id="ONK27218.1"/>
    </source>
</evidence>
<dbReference type="EMBL" id="MSPR01000017">
    <property type="protein sequence ID" value="ONK27218.1"/>
    <property type="molecule type" value="Genomic_DNA"/>
</dbReference>
<dbReference type="CDD" id="cd04647">
    <property type="entry name" value="LbH_MAT_like"/>
    <property type="match status" value="1"/>
</dbReference>
<dbReference type="PANTHER" id="PTHR23416">
    <property type="entry name" value="SIALIC ACID SYNTHASE-RELATED"/>
    <property type="match status" value="1"/>
</dbReference>
<sequence>MKCLGDYYHFQLSPSGRLEIGQNVQVRSFVSLEVNNGAYLSMGDNTYINDHSTIRCFQEIVIGDNTMIGDGVRIYDFDHTFSNYHIGRLSSTKAPVHIGKNSWIGANCVITKGVTIGSNVIIGAGTVVTKDIPDNTVVYSGGGLVMKTRHQAQHHAFILTASDRIEHLGYLLEAMPQVDFHIAAGSLMSPYLLSFNRYPNCQLYPLVYQDYSLEKLLEQMDVYLDINHGGQVDGILEKVTQLDKPILAFDSTAHAGNHKVSLIDVDTPEDMVNMITAIIERKK</sequence>
<dbReference type="InterPro" id="IPR011004">
    <property type="entry name" value="Trimer_LpxA-like_sf"/>
</dbReference>
<dbReference type="Proteomes" id="UP000188946">
    <property type="component" value="Unassembled WGS sequence"/>
</dbReference>
<evidence type="ECO:0000313" key="1">
    <source>
        <dbReference type="EMBL" id="ONK25526.1"/>
    </source>
</evidence>
<dbReference type="Pfam" id="PF14602">
    <property type="entry name" value="Hexapep_2"/>
    <property type="match status" value="1"/>
</dbReference>
<dbReference type="Gene3D" id="2.160.10.10">
    <property type="entry name" value="Hexapeptide repeat proteins"/>
    <property type="match status" value="1"/>
</dbReference>
<accession>A0AB36JLN1</accession>
<name>A0AB36JLN1_9STRE</name>
<evidence type="ECO:0008006" key="5">
    <source>
        <dbReference type="Google" id="ProtNLM"/>
    </source>
</evidence>
<protein>
    <recommendedName>
        <fullName evidence="5">Exopolysaccharide biosynthesis protein</fullName>
    </recommendedName>
</protein>
<dbReference type="AlphaFoldDB" id="A0AB36JLN1"/>
<dbReference type="RefSeq" id="WP_076996594.1">
    <property type="nucleotide sequence ID" value="NZ_MSPS01000023.1"/>
</dbReference>
<organism evidence="1 3">
    <name type="scientific">Streptococcus azizii</name>
    <dbReference type="NCBI Taxonomy" id="1579424"/>
    <lineage>
        <taxon>Bacteria</taxon>
        <taxon>Bacillati</taxon>
        <taxon>Bacillota</taxon>
        <taxon>Bacilli</taxon>
        <taxon>Lactobacillales</taxon>
        <taxon>Streptococcaceae</taxon>
        <taxon>Streptococcus</taxon>
    </lineage>
</organism>
<dbReference type="Proteomes" id="UP000188600">
    <property type="component" value="Unassembled WGS sequence"/>
</dbReference>
<keyword evidence="4" id="KW-1185">Reference proteome</keyword>
<gene>
    <name evidence="2" type="ORF">BVE84_08305</name>
    <name evidence="1" type="ORF">BVE86_10085</name>
</gene>
<evidence type="ECO:0000313" key="3">
    <source>
        <dbReference type="Proteomes" id="UP000188600"/>
    </source>
</evidence>
<reference evidence="3 4" key="1">
    <citation type="submission" date="2016-12" db="EMBL/GenBank/DDBJ databases">
        <authorList>
            <person name="Gulvik C.A."/>
        </authorList>
    </citation>
    <scope>NUCLEOTIDE SEQUENCE [LARGE SCALE GENOMIC DNA]</scope>
    <source>
        <strain evidence="2 4">12-5202</strain>
        <strain evidence="1 3">12-5291</strain>
    </source>
</reference>
<dbReference type="SUPFAM" id="SSF51161">
    <property type="entry name" value="Trimeric LpxA-like enzymes"/>
    <property type="match status" value="1"/>
</dbReference>
<dbReference type="InterPro" id="IPR051159">
    <property type="entry name" value="Hexapeptide_acetyltransf"/>
</dbReference>
<dbReference type="EMBL" id="MSPT01000026">
    <property type="protein sequence ID" value="ONK25526.1"/>
    <property type="molecule type" value="Genomic_DNA"/>
</dbReference>